<comment type="caution">
    <text evidence="8">The sequence shown here is derived from an EMBL/GenBank/DDBJ whole genome shotgun (WGS) entry which is preliminary data.</text>
</comment>
<accession>K0S6V3</accession>
<dbReference type="AlphaFoldDB" id="K0S6V3"/>
<keyword evidence="5 7" id="KW-0472">Membrane</keyword>
<keyword evidence="2" id="KW-0808">Transferase</keyword>
<dbReference type="EMBL" id="AGNL01030967">
    <property type="protein sequence ID" value="EJK56616.1"/>
    <property type="molecule type" value="Genomic_DNA"/>
</dbReference>
<evidence type="ECO:0000256" key="5">
    <source>
        <dbReference type="ARBA" id="ARBA00023136"/>
    </source>
</evidence>
<dbReference type="Pfam" id="PF03062">
    <property type="entry name" value="MBOAT"/>
    <property type="match status" value="1"/>
</dbReference>
<evidence type="ECO:0000313" key="8">
    <source>
        <dbReference type="EMBL" id="EJK56616.1"/>
    </source>
</evidence>
<feature type="transmembrane region" description="Helical" evidence="7">
    <location>
        <begin position="56"/>
        <end position="76"/>
    </location>
</feature>
<keyword evidence="3 7" id="KW-0812">Transmembrane</keyword>
<proteinExistence type="predicted"/>
<organism evidence="8 9">
    <name type="scientific">Thalassiosira oceanica</name>
    <name type="common">Marine diatom</name>
    <dbReference type="NCBI Taxonomy" id="159749"/>
    <lineage>
        <taxon>Eukaryota</taxon>
        <taxon>Sar</taxon>
        <taxon>Stramenopiles</taxon>
        <taxon>Ochrophyta</taxon>
        <taxon>Bacillariophyta</taxon>
        <taxon>Coscinodiscophyceae</taxon>
        <taxon>Thalassiosirophycidae</taxon>
        <taxon>Thalassiosirales</taxon>
        <taxon>Thalassiosiraceae</taxon>
        <taxon>Thalassiosira</taxon>
    </lineage>
</organism>
<name>K0S6V3_THAOC</name>
<dbReference type="InterPro" id="IPR004299">
    <property type="entry name" value="MBOAT_fam"/>
</dbReference>
<dbReference type="GO" id="GO:0016020">
    <property type="term" value="C:membrane"/>
    <property type="evidence" value="ECO:0007669"/>
    <property type="project" value="UniProtKB-SubCell"/>
</dbReference>
<protein>
    <submittedName>
        <fullName evidence="8">Uncharacterized protein</fullName>
    </submittedName>
</protein>
<dbReference type="Proteomes" id="UP000266841">
    <property type="component" value="Unassembled WGS sequence"/>
</dbReference>
<evidence type="ECO:0000256" key="3">
    <source>
        <dbReference type="ARBA" id="ARBA00022692"/>
    </source>
</evidence>
<dbReference type="GO" id="GO:0030258">
    <property type="term" value="P:lipid modification"/>
    <property type="evidence" value="ECO:0007669"/>
    <property type="project" value="TreeGrafter"/>
</dbReference>
<evidence type="ECO:0000256" key="6">
    <source>
        <dbReference type="ARBA" id="ARBA00023315"/>
    </source>
</evidence>
<dbReference type="GO" id="GO:0016746">
    <property type="term" value="F:acyltransferase activity"/>
    <property type="evidence" value="ECO:0007669"/>
    <property type="project" value="UniProtKB-KW"/>
</dbReference>
<dbReference type="OMA" id="WHGTRPG"/>
<keyword evidence="4 7" id="KW-1133">Transmembrane helix</keyword>
<keyword evidence="9" id="KW-1185">Reference proteome</keyword>
<dbReference type="eggNOG" id="KOG2704">
    <property type="taxonomic scope" value="Eukaryota"/>
</dbReference>
<evidence type="ECO:0000256" key="2">
    <source>
        <dbReference type="ARBA" id="ARBA00022679"/>
    </source>
</evidence>
<evidence type="ECO:0000256" key="7">
    <source>
        <dbReference type="SAM" id="Phobius"/>
    </source>
</evidence>
<evidence type="ECO:0000313" key="9">
    <source>
        <dbReference type="Proteomes" id="UP000266841"/>
    </source>
</evidence>
<gene>
    <name evidence="8" type="ORF">THAOC_23460</name>
</gene>
<comment type="subcellular location">
    <subcellularLocation>
        <location evidence="1">Membrane</location>
        <topology evidence="1">Multi-pass membrane protein</topology>
    </subcellularLocation>
</comment>
<dbReference type="PANTHER" id="PTHR13906:SF4">
    <property type="entry name" value="LYSOPHOSPHOLIPID ACYLTRANSFERASE 6"/>
    <property type="match status" value="1"/>
</dbReference>
<dbReference type="OrthoDB" id="286734at2759"/>
<sequence>MDAVLPEALQDGIGKFIEFAYSFEPMAAPTVVLVPSFVKEAVANLAESAGQDYETVVYLLGMFLCYPLGLIMLALPYGKLKHLFSFILGAFLLQFTIGVQWIHHLVSSLVAYAMFLMLPAKIAKTAVPIWMMVYITAGHLHRQYINYLGWDLDFTGPQMVLTMKLYALAYNLYDGQVIKSGKEERASKKCAGVAVAEVPGIIEYLGYSFCFATVLAGPAYEYKYYADACDGSRLYDKNGKPLGKIPSNIWPTLRPLLGSLIFLGLFVVGNGKYPLLDPTDPQNNTPVLIAAEQLAKPMYERYAYSWLALVCIRFRYYFAWMNAEGANNIWFAGFEGFDDKGNAKGWEVSNNMDPVKFETAPNLKTLSSVWNKKTANWLAKYVYIRTNGSLLATYGMSAFWHGFYPG</sequence>
<keyword evidence="6" id="KW-0012">Acyltransferase</keyword>
<feature type="transmembrane region" description="Helical" evidence="7">
    <location>
        <begin position="83"/>
        <end position="103"/>
    </location>
</feature>
<evidence type="ECO:0000256" key="1">
    <source>
        <dbReference type="ARBA" id="ARBA00004141"/>
    </source>
</evidence>
<evidence type="ECO:0000256" key="4">
    <source>
        <dbReference type="ARBA" id="ARBA00022989"/>
    </source>
</evidence>
<dbReference type="InterPro" id="IPR049941">
    <property type="entry name" value="LPLAT_7/PORCN-like"/>
</dbReference>
<reference evidence="8 9" key="1">
    <citation type="journal article" date="2012" name="Genome Biol.">
        <title>Genome and low-iron response of an oceanic diatom adapted to chronic iron limitation.</title>
        <authorList>
            <person name="Lommer M."/>
            <person name="Specht M."/>
            <person name="Roy A.S."/>
            <person name="Kraemer L."/>
            <person name="Andreson R."/>
            <person name="Gutowska M.A."/>
            <person name="Wolf J."/>
            <person name="Bergner S.V."/>
            <person name="Schilhabel M.B."/>
            <person name="Klostermeier U.C."/>
            <person name="Beiko R.G."/>
            <person name="Rosenstiel P."/>
            <person name="Hippler M."/>
            <person name="Laroche J."/>
        </authorList>
    </citation>
    <scope>NUCLEOTIDE SEQUENCE [LARGE SCALE GENOMIC DNA]</scope>
    <source>
        <strain evidence="8 9">CCMP1005</strain>
    </source>
</reference>
<dbReference type="PANTHER" id="PTHR13906">
    <property type="entry name" value="PORCUPINE"/>
    <property type="match status" value="1"/>
</dbReference>
<feature type="transmembrane region" description="Helical" evidence="7">
    <location>
        <begin position="109"/>
        <end position="135"/>
    </location>
</feature>